<protein>
    <submittedName>
        <fullName evidence="2">SAM-dependent methyltransferase PA0798 (UbiE paralog)</fullName>
    </submittedName>
</protein>
<dbReference type="CDD" id="cd02440">
    <property type="entry name" value="AdoMet_MTases"/>
    <property type="match status" value="1"/>
</dbReference>
<dbReference type="Gene3D" id="3.40.50.150">
    <property type="entry name" value="Vaccinia Virus protein VP39"/>
    <property type="match status" value="1"/>
</dbReference>
<dbReference type="PANTHER" id="PTHR45036:SF1">
    <property type="entry name" value="METHYLTRANSFERASE LIKE 7A"/>
    <property type="match status" value="1"/>
</dbReference>
<feature type="domain" description="Methyltransferase type 11" evidence="1">
    <location>
        <begin position="38"/>
        <end position="132"/>
    </location>
</feature>
<dbReference type="PANTHER" id="PTHR45036">
    <property type="entry name" value="METHYLTRANSFERASE LIKE 7B"/>
    <property type="match status" value="1"/>
</dbReference>
<dbReference type="InterPro" id="IPR052356">
    <property type="entry name" value="Thiol_S-MT"/>
</dbReference>
<evidence type="ECO:0000259" key="1">
    <source>
        <dbReference type="Pfam" id="PF08241"/>
    </source>
</evidence>
<accession>A0A6J4LA93</accession>
<organism evidence="2">
    <name type="scientific">uncultured Nocardioidaceae bacterium</name>
    <dbReference type="NCBI Taxonomy" id="253824"/>
    <lineage>
        <taxon>Bacteria</taxon>
        <taxon>Bacillati</taxon>
        <taxon>Actinomycetota</taxon>
        <taxon>Actinomycetes</taxon>
        <taxon>Propionibacteriales</taxon>
        <taxon>Nocardioidaceae</taxon>
        <taxon>environmental samples</taxon>
    </lineage>
</organism>
<keyword evidence="2" id="KW-0489">Methyltransferase</keyword>
<proteinExistence type="predicted"/>
<gene>
    <name evidence="2" type="ORF">AVDCRST_MAG34-55</name>
</gene>
<dbReference type="AlphaFoldDB" id="A0A6J4LA93"/>
<dbReference type="GO" id="GO:0008757">
    <property type="term" value="F:S-adenosylmethionine-dependent methyltransferase activity"/>
    <property type="evidence" value="ECO:0007669"/>
    <property type="project" value="InterPro"/>
</dbReference>
<dbReference type="EMBL" id="CADCUI010000004">
    <property type="protein sequence ID" value="CAA9327308.1"/>
    <property type="molecule type" value="Genomic_DNA"/>
</dbReference>
<name>A0A6J4LA93_9ACTN</name>
<sequence length="208" mass="22731">MGWWERHGVPRMVEASLGTEQVHELRAETCRPLDGRVLEVGFGSGLNVDHYPAAVTEVAAVEPNETAWRLAAPRLARSAVPVLRSGLDGQRLDEPDDSFDHVLLTFVLCTVPDQVGALSEARRVLRSGGVVHFLEHGLAPDAPVQRWQRRLEPVQKRIGGGCHLTRDPVADLGSAALEVEQLTTFYAPGPAVSRPWAHVYQGTARKIG</sequence>
<evidence type="ECO:0000313" key="2">
    <source>
        <dbReference type="EMBL" id="CAA9327308.1"/>
    </source>
</evidence>
<keyword evidence="2" id="KW-0808">Transferase</keyword>
<dbReference type="Pfam" id="PF08241">
    <property type="entry name" value="Methyltransf_11"/>
    <property type="match status" value="1"/>
</dbReference>
<dbReference type="GO" id="GO:0032259">
    <property type="term" value="P:methylation"/>
    <property type="evidence" value="ECO:0007669"/>
    <property type="project" value="UniProtKB-KW"/>
</dbReference>
<reference evidence="2" key="1">
    <citation type="submission" date="2020-02" db="EMBL/GenBank/DDBJ databases">
        <authorList>
            <person name="Meier V. D."/>
        </authorList>
    </citation>
    <scope>NUCLEOTIDE SEQUENCE</scope>
    <source>
        <strain evidence="2">AVDCRST_MAG34</strain>
    </source>
</reference>
<dbReference type="InterPro" id="IPR029063">
    <property type="entry name" value="SAM-dependent_MTases_sf"/>
</dbReference>
<dbReference type="InterPro" id="IPR013216">
    <property type="entry name" value="Methyltransf_11"/>
</dbReference>
<dbReference type="SUPFAM" id="SSF53335">
    <property type="entry name" value="S-adenosyl-L-methionine-dependent methyltransferases"/>
    <property type="match status" value="1"/>
</dbReference>